<feature type="transmembrane region" description="Helical" evidence="7">
    <location>
        <begin position="829"/>
        <end position="848"/>
    </location>
</feature>
<comment type="similarity">
    <text evidence="6">Belongs to the ABC-4 integral membrane protein family.</text>
</comment>
<feature type="transmembrane region" description="Helical" evidence="7">
    <location>
        <begin position="28"/>
        <end position="52"/>
    </location>
</feature>
<evidence type="ECO:0000256" key="3">
    <source>
        <dbReference type="ARBA" id="ARBA00022692"/>
    </source>
</evidence>
<keyword evidence="4 7" id="KW-1133">Transmembrane helix</keyword>
<dbReference type="RefSeq" id="WP_117493520.1">
    <property type="nucleotide sequence ID" value="NZ_JAAISY010000005.1"/>
</dbReference>
<feature type="transmembrane region" description="Helical" evidence="7">
    <location>
        <begin position="337"/>
        <end position="358"/>
    </location>
</feature>
<feature type="domain" description="ABC3 transporter permease C-terminal" evidence="8">
    <location>
        <begin position="288"/>
        <end position="400"/>
    </location>
</feature>
<feature type="transmembrane region" description="Helical" evidence="7">
    <location>
        <begin position="780"/>
        <end position="797"/>
    </location>
</feature>
<protein>
    <submittedName>
        <fullName evidence="9">ABC transporter permease</fullName>
    </submittedName>
</protein>
<keyword evidence="10" id="KW-1185">Reference proteome</keyword>
<evidence type="ECO:0000313" key="9">
    <source>
        <dbReference type="EMBL" id="RGE86962.1"/>
    </source>
</evidence>
<reference evidence="9 10" key="1">
    <citation type="submission" date="2018-08" db="EMBL/GenBank/DDBJ databases">
        <title>A genome reference for cultivated species of the human gut microbiota.</title>
        <authorList>
            <person name="Zou Y."/>
            <person name="Xue W."/>
            <person name="Luo G."/>
        </authorList>
    </citation>
    <scope>NUCLEOTIDE SEQUENCE [LARGE SCALE GENOMIC DNA]</scope>
    <source>
        <strain evidence="9 10">AF37-2AT</strain>
    </source>
</reference>
<evidence type="ECO:0000313" key="10">
    <source>
        <dbReference type="Proteomes" id="UP000261080"/>
    </source>
</evidence>
<dbReference type="PANTHER" id="PTHR30572">
    <property type="entry name" value="MEMBRANE COMPONENT OF TRANSPORTER-RELATED"/>
    <property type="match status" value="1"/>
</dbReference>
<dbReference type="OrthoDB" id="1694171at2"/>
<dbReference type="GO" id="GO:0005886">
    <property type="term" value="C:plasma membrane"/>
    <property type="evidence" value="ECO:0007669"/>
    <property type="project" value="UniProtKB-SubCell"/>
</dbReference>
<evidence type="ECO:0000256" key="2">
    <source>
        <dbReference type="ARBA" id="ARBA00022475"/>
    </source>
</evidence>
<dbReference type="EMBL" id="QVLX01000004">
    <property type="protein sequence ID" value="RGE86962.1"/>
    <property type="molecule type" value="Genomic_DNA"/>
</dbReference>
<organism evidence="9 10">
    <name type="scientific">Sellimonas intestinalis</name>
    <dbReference type="NCBI Taxonomy" id="1653434"/>
    <lineage>
        <taxon>Bacteria</taxon>
        <taxon>Bacillati</taxon>
        <taxon>Bacillota</taxon>
        <taxon>Clostridia</taxon>
        <taxon>Lachnospirales</taxon>
        <taxon>Lachnospiraceae</taxon>
        <taxon>Sellimonas</taxon>
    </lineage>
</organism>
<evidence type="ECO:0000256" key="6">
    <source>
        <dbReference type="ARBA" id="ARBA00038076"/>
    </source>
</evidence>
<keyword evidence="5 7" id="KW-0472">Membrane</keyword>
<evidence type="ECO:0000256" key="1">
    <source>
        <dbReference type="ARBA" id="ARBA00004651"/>
    </source>
</evidence>
<gene>
    <name evidence="9" type="ORF">DW016_08420</name>
</gene>
<feature type="transmembrane region" description="Helical" evidence="7">
    <location>
        <begin position="279"/>
        <end position="305"/>
    </location>
</feature>
<dbReference type="InterPro" id="IPR003838">
    <property type="entry name" value="ABC3_permease_C"/>
</dbReference>
<dbReference type="AlphaFoldDB" id="A0A3E3K1G7"/>
<dbReference type="Proteomes" id="UP000261080">
    <property type="component" value="Unassembled WGS sequence"/>
</dbReference>
<evidence type="ECO:0000256" key="7">
    <source>
        <dbReference type="SAM" id="Phobius"/>
    </source>
</evidence>
<feature type="transmembrane region" description="Helical" evidence="7">
    <location>
        <begin position="737"/>
        <end position="759"/>
    </location>
</feature>
<evidence type="ECO:0000256" key="5">
    <source>
        <dbReference type="ARBA" id="ARBA00023136"/>
    </source>
</evidence>
<feature type="transmembrane region" description="Helical" evidence="7">
    <location>
        <begin position="452"/>
        <end position="469"/>
    </location>
</feature>
<evidence type="ECO:0000256" key="4">
    <source>
        <dbReference type="ARBA" id="ARBA00022989"/>
    </source>
</evidence>
<feature type="domain" description="ABC3 transporter permease C-terminal" evidence="8">
    <location>
        <begin position="737"/>
        <end position="855"/>
    </location>
</feature>
<dbReference type="GO" id="GO:0022857">
    <property type="term" value="F:transmembrane transporter activity"/>
    <property type="evidence" value="ECO:0007669"/>
    <property type="project" value="TreeGrafter"/>
</dbReference>
<comment type="caution">
    <text evidence="9">The sequence shown here is derived from an EMBL/GenBank/DDBJ whole genome shotgun (WGS) entry which is preliminary data.</text>
</comment>
<feature type="transmembrane region" description="Helical" evidence="7">
    <location>
        <begin position="378"/>
        <end position="401"/>
    </location>
</feature>
<proteinExistence type="inferred from homology"/>
<name>A0A3E3K1G7_9FIRM</name>
<dbReference type="Pfam" id="PF02687">
    <property type="entry name" value="FtsX"/>
    <property type="match status" value="2"/>
</dbReference>
<dbReference type="PANTHER" id="PTHR30572:SF4">
    <property type="entry name" value="ABC TRANSPORTER PERMEASE YTRF"/>
    <property type="match status" value="1"/>
</dbReference>
<sequence length="865" mass="95947">MRADRKIQNRAIQRFVKNNTRKNKARNVILVIAVVLVTILMTVMFGAGISIFHNFQLANLRTAGTKANGGLYMATEKEMEQISALDEVEATGKQQFVGEVLDVKGMPSQTIISMTAYDETEWENFIKPTVSDITGNYPRQESEVMLSRWTLEKLGVDDPQIGMTISVKYKLLSGEEKQQEFTLSGYYTDFIYETGVTPNSGNTMAANLYFINHSMSKRAAGNMIVSSRFAEEHGKEEGGLGTFLIDDRLNAEEALALLDHAAGNDEIFVSGLSGTAAQALMGAMIPILAVIFVMISGYLLIYNIINISVLQEMHMYGQLKALGATSKQLKKIVRKQVNLVAAVGIILGLLFGTAFAVITVPKFLEALMNSQNGKFEFGITVSPLIYVFTVLFAYMTVWFSARKGMRLAGKVSPTEALKYVDVVHKIKGHKGSGGGKLYRMAYRNVFRSRKRALVTFASLFFGLLIYLTVSSSTQKLDYNLKYDREMPYDFVMEDISWQLGNEEKAEKSLDDGILEKVKNLEGVDKIETDYVEVTKVEEAEQFLAPYAKLQALYSGAEEEVWSDLRFKAVGLSMEKLQEFTWNSTLPDEEIQNYLESGTGIFLVATEGSDYREFTGKEIQVSKVGVSVESITYTVVGILTKAPGEEGKTYKNQYLNYGTQNGSEISAFYTSEQGAERIDKTPHIQTIRIDCKAGTQGDISTELKEMAAQMDSVMISSKSEIKAGVDQLAGVIRAAGTVLGGFLIFMGLANFINVIFTGIYSRQKELAALESIGMTRKQIKITLILEGVYYCGITMVLLMTVGEILSYLIFLLIKNGVIYFAVYSFPAVQMLCVFVILVIVCVTVPLVVLRSVSKESLAERLRKGQD</sequence>
<dbReference type="InterPro" id="IPR050250">
    <property type="entry name" value="Macrolide_Exporter_MacB"/>
</dbReference>
<comment type="subcellular location">
    <subcellularLocation>
        <location evidence="1">Cell membrane</location>
        <topology evidence="1">Multi-pass membrane protein</topology>
    </subcellularLocation>
</comment>
<keyword evidence="2" id="KW-1003">Cell membrane</keyword>
<keyword evidence="3 7" id="KW-0812">Transmembrane</keyword>
<accession>A0A3E3K1G7</accession>
<evidence type="ECO:0000259" key="8">
    <source>
        <dbReference type="Pfam" id="PF02687"/>
    </source>
</evidence>